<keyword evidence="3" id="KW-1185">Reference proteome</keyword>
<dbReference type="OrthoDB" id="9965650at2"/>
<dbReference type="KEGG" id="lcy:LC20004_03070"/>
<feature type="transmembrane region" description="Helical" evidence="1">
    <location>
        <begin position="7"/>
        <end position="23"/>
    </location>
</feature>
<feature type="transmembrane region" description="Helical" evidence="1">
    <location>
        <begin position="29"/>
        <end position="46"/>
    </location>
</feature>
<proteinExistence type="predicted"/>
<dbReference type="RefSeq" id="WP_010010913.1">
    <property type="nucleotide sequence ID" value="NZ_AEOS01000330.1"/>
</dbReference>
<accession>A0A2D1KLE0</accession>
<keyword evidence="1" id="KW-0812">Transmembrane</keyword>
<protein>
    <submittedName>
        <fullName evidence="2">Uncharacterized protein</fullName>
    </submittedName>
</protein>
<evidence type="ECO:0000313" key="2">
    <source>
        <dbReference type="EMBL" id="ATO42957.1"/>
    </source>
</evidence>
<dbReference type="Proteomes" id="UP000223559">
    <property type="component" value="Chromosome"/>
</dbReference>
<feature type="transmembrane region" description="Helical" evidence="1">
    <location>
        <begin position="78"/>
        <end position="96"/>
    </location>
</feature>
<feature type="transmembrane region" description="Helical" evidence="1">
    <location>
        <begin position="53"/>
        <end position="72"/>
    </location>
</feature>
<name>A0A2D1KLE0_9LACO</name>
<dbReference type="EMBL" id="CP017697">
    <property type="protein sequence ID" value="ATO42957.1"/>
    <property type="molecule type" value="Genomic_DNA"/>
</dbReference>
<gene>
    <name evidence="2" type="ORF">LC20004_03070</name>
</gene>
<sequence length="107" mass="11947">MRLMTQILIYLYALSMLIGALTSGIMGELSVPLMVVNLGFALLLYLTHFSRWFFWSGIVGLLVCALLNGLALNGQITLTYFIGRLLFTLAISALYVRFVQQPAQKND</sequence>
<evidence type="ECO:0000256" key="1">
    <source>
        <dbReference type="SAM" id="Phobius"/>
    </source>
</evidence>
<reference evidence="2 3" key="1">
    <citation type="submission" date="2016-10" db="EMBL/GenBank/DDBJ databases">
        <title>The whole genome sequencing and assembly of L. cotyniformis subsp. torquens DSM 20004 strain.</title>
        <authorList>
            <person name="Park M.-K."/>
            <person name="Lee Y.-J."/>
            <person name="Yi H."/>
            <person name="Bahn Y.-S."/>
            <person name="Kim J.F."/>
            <person name="Lee D.-W."/>
        </authorList>
    </citation>
    <scope>NUCLEOTIDE SEQUENCE [LARGE SCALE GENOMIC DNA]</scope>
    <source>
        <strain evidence="2 3">DSM 20004</strain>
    </source>
</reference>
<keyword evidence="1" id="KW-1133">Transmembrane helix</keyword>
<keyword evidence="1" id="KW-0472">Membrane</keyword>
<dbReference type="AlphaFoldDB" id="A0A2D1KLE0"/>
<evidence type="ECO:0000313" key="3">
    <source>
        <dbReference type="Proteomes" id="UP000223559"/>
    </source>
</evidence>
<dbReference type="GeneID" id="65916270"/>
<organism evidence="2 3">
    <name type="scientific">Loigolactobacillus coryniformis subsp. torquens DSM 20004 = KCTC 3535</name>
    <dbReference type="NCBI Taxonomy" id="1423822"/>
    <lineage>
        <taxon>Bacteria</taxon>
        <taxon>Bacillati</taxon>
        <taxon>Bacillota</taxon>
        <taxon>Bacilli</taxon>
        <taxon>Lactobacillales</taxon>
        <taxon>Lactobacillaceae</taxon>
        <taxon>Loigolactobacillus</taxon>
    </lineage>
</organism>